<keyword evidence="1" id="KW-0812">Transmembrane</keyword>
<dbReference type="EMBL" id="PKKO01000002">
    <property type="protein sequence ID" value="PKY72991.1"/>
    <property type="molecule type" value="Genomic_DNA"/>
</dbReference>
<dbReference type="InterPro" id="IPR005182">
    <property type="entry name" value="YdbS-like_PH"/>
</dbReference>
<dbReference type="Proteomes" id="UP000235122">
    <property type="component" value="Unassembled WGS sequence"/>
</dbReference>
<evidence type="ECO:0000313" key="4">
    <source>
        <dbReference type="Proteomes" id="UP000235122"/>
    </source>
</evidence>
<proteinExistence type="predicted"/>
<gene>
    <name evidence="3" type="ORF">CYJ19_03580</name>
</gene>
<keyword evidence="1" id="KW-0472">Membrane</keyword>
<evidence type="ECO:0000256" key="1">
    <source>
        <dbReference type="SAM" id="Phobius"/>
    </source>
</evidence>
<keyword evidence="1" id="KW-1133">Transmembrane helix</keyword>
<comment type="caution">
    <text evidence="3">The sequence shown here is derived from an EMBL/GenBank/DDBJ whole genome shotgun (WGS) entry which is preliminary data.</text>
</comment>
<feature type="domain" description="YdbS-like PH" evidence="2">
    <location>
        <begin position="57"/>
        <end position="133"/>
    </location>
</feature>
<dbReference type="AlphaFoldDB" id="A0A2I1IPF0"/>
<dbReference type="PANTHER" id="PTHR34473:SF3">
    <property type="entry name" value="TRANSMEMBRANE PROTEIN-RELATED"/>
    <property type="match status" value="1"/>
</dbReference>
<name>A0A2I1IPF0_9ACTO</name>
<sequence>MRLWKARLAGALIVPAIALIAAIVTAVITKSIVAWIVVAAVIAFGIWLTWLIPRQVRAIGWAVTNEELLIRRGIMFKSLCAVPYGRMQFVDVKEGPLDRWMGIASVELHTASATTDADIPGLPKEDANLLRDRLSALGNAEMAGL</sequence>
<dbReference type="STRING" id="33007.HMPREF3198_01509"/>
<dbReference type="PANTHER" id="PTHR34473">
    <property type="entry name" value="UPF0699 TRANSMEMBRANE PROTEIN YDBS"/>
    <property type="match status" value="1"/>
</dbReference>
<evidence type="ECO:0000313" key="3">
    <source>
        <dbReference type="EMBL" id="PKY72991.1"/>
    </source>
</evidence>
<feature type="transmembrane region" description="Helical" evidence="1">
    <location>
        <begin position="32"/>
        <end position="52"/>
    </location>
</feature>
<organism evidence="3 4">
    <name type="scientific">Winkia neuii</name>
    <dbReference type="NCBI Taxonomy" id="33007"/>
    <lineage>
        <taxon>Bacteria</taxon>
        <taxon>Bacillati</taxon>
        <taxon>Actinomycetota</taxon>
        <taxon>Actinomycetes</taxon>
        <taxon>Actinomycetales</taxon>
        <taxon>Actinomycetaceae</taxon>
        <taxon>Winkia</taxon>
    </lineage>
</organism>
<protein>
    <recommendedName>
        <fullName evidence="2">YdbS-like PH domain-containing protein</fullName>
    </recommendedName>
</protein>
<dbReference type="Pfam" id="PF03703">
    <property type="entry name" value="bPH_2"/>
    <property type="match status" value="1"/>
</dbReference>
<reference evidence="3 4" key="1">
    <citation type="submission" date="2017-12" db="EMBL/GenBank/DDBJ databases">
        <title>Phylogenetic diversity of female urinary microbiome.</title>
        <authorList>
            <person name="Thomas-White K."/>
            <person name="Wolfe A.J."/>
        </authorList>
    </citation>
    <scope>NUCLEOTIDE SEQUENCE [LARGE SCALE GENOMIC DNA]</scope>
    <source>
        <strain evidence="3 4">UMB0402</strain>
    </source>
</reference>
<evidence type="ECO:0000259" key="2">
    <source>
        <dbReference type="Pfam" id="PF03703"/>
    </source>
</evidence>
<keyword evidence="4" id="KW-1185">Reference proteome</keyword>
<accession>A0A2I1IPF0</accession>